<dbReference type="AlphaFoldDB" id="A0A1G9B5V9"/>
<accession>A0A1G9B5V9</accession>
<dbReference type="OrthoDB" id="9822852at2"/>
<evidence type="ECO:0000313" key="1">
    <source>
        <dbReference type="EMBL" id="SDK34926.1"/>
    </source>
</evidence>
<organism evidence="1 2">
    <name type="scientific">Aliiruegeria lutimaris</name>
    <dbReference type="NCBI Taxonomy" id="571298"/>
    <lineage>
        <taxon>Bacteria</taxon>
        <taxon>Pseudomonadati</taxon>
        <taxon>Pseudomonadota</taxon>
        <taxon>Alphaproteobacteria</taxon>
        <taxon>Rhodobacterales</taxon>
        <taxon>Roseobacteraceae</taxon>
        <taxon>Aliiruegeria</taxon>
    </lineage>
</organism>
<evidence type="ECO:0000313" key="2">
    <source>
        <dbReference type="Proteomes" id="UP000199382"/>
    </source>
</evidence>
<protein>
    <recommendedName>
        <fullName evidence="3">Papain-like cysteine protease AvrRpt2</fullName>
    </recommendedName>
</protein>
<dbReference type="RefSeq" id="WP_093159017.1">
    <property type="nucleotide sequence ID" value="NZ_FNEK01000038.1"/>
</dbReference>
<evidence type="ECO:0008006" key="3">
    <source>
        <dbReference type="Google" id="ProtNLM"/>
    </source>
</evidence>
<reference evidence="1 2" key="1">
    <citation type="submission" date="2016-10" db="EMBL/GenBank/DDBJ databases">
        <authorList>
            <person name="de Groot N.N."/>
        </authorList>
    </citation>
    <scope>NUCLEOTIDE SEQUENCE [LARGE SCALE GENOMIC DNA]</scope>
    <source>
        <strain evidence="1 2">DSM 25294</strain>
    </source>
</reference>
<keyword evidence="2" id="KW-1185">Reference proteome</keyword>
<gene>
    <name evidence="1" type="ORF">SAMN04488026_103838</name>
</gene>
<dbReference type="EMBL" id="FNEK01000038">
    <property type="protein sequence ID" value="SDK34926.1"/>
    <property type="molecule type" value="Genomic_DNA"/>
</dbReference>
<dbReference type="Proteomes" id="UP000199382">
    <property type="component" value="Unassembled WGS sequence"/>
</dbReference>
<sequence length="167" mass="18376">MTYSIPLNDPPEIEQEAHQCWSAAYESWTTACSRIIRGAQAVSEEAIEAEMARYPGALTDEGSATLGGVGLLEHFGNVHFEPVSGAALTTDMLAARLRQYGYIYMLFWARGRTGDVFSHAVVVSHAHGGRMRVMDPGRGRGLMMRPTDYYRNALAIFVGTHARAHES</sequence>
<proteinExistence type="predicted"/>
<name>A0A1G9B5V9_9RHOB</name>